<keyword evidence="2 7" id="KW-0489">Methyltransferase</keyword>
<dbReference type="SUPFAM" id="SSF75217">
    <property type="entry name" value="alpha/beta knot"/>
    <property type="match status" value="1"/>
</dbReference>
<keyword evidence="3 7" id="KW-0808">Transferase</keyword>
<dbReference type="EMBL" id="CP003537">
    <property type="protein sequence ID" value="AGH96464.1"/>
    <property type="molecule type" value="Genomic_DNA"/>
</dbReference>
<dbReference type="Gene3D" id="3.40.1280.10">
    <property type="match status" value="1"/>
</dbReference>
<dbReference type="KEGG" id="bex:A11Q_2248"/>
<evidence type="ECO:0000256" key="1">
    <source>
        <dbReference type="ARBA" id="ARBA00007228"/>
    </source>
</evidence>
<evidence type="ECO:0000256" key="3">
    <source>
        <dbReference type="ARBA" id="ARBA00022679"/>
    </source>
</evidence>
<dbReference type="PANTHER" id="PTHR42786:SF2">
    <property type="entry name" value="TRNA (CYTIDINE_URIDINE-2'-O-)-METHYLTRANSFERASE TRMJ"/>
    <property type="match status" value="1"/>
</dbReference>
<name>M4VTE6_9BACT</name>
<dbReference type="GO" id="GO:0008173">
    <property type="term" value="F:RNA methyltransferase activity"/>
    <property type="evidence" value="ECO:0007669"/>
    <property type="project" value="InterPro"/>
</dbReference>
<dbReference type="STRING" id="1184267.A11Q_2248"/>
<protein>
    <submittedName>
        <fullName evidence="7">RNA methyltransferase</fullName>
    </submittedName>
</protein>
<dbReference type="RefSeq" id="WP_015470954.1">
    <property type="nucleotide sequence ID" value="NC_020813.1"/>
</dbReference>
<dbReference type="PANTHER" id="PTHR42786">
    <property type="entry name" value="TRNA/RRNA METHYLTRANSFERASE"/>
    <property type="match status" value="1"/>
</dbReference>
<dbReference type="GO" id="GO:0003723">
    <property type="term" value="F:RNA binding"/>
    <property type="evidence" value="ECO:0007669"/>
    <property type="project" value="InterPro"/>
</dbReference>
<keyword evidence="8" id="KW-1185">Reference proteome</keyword>
<comment type="similarity">
    <text evidence="1">Belongs to the class IV-like SAM-binding methyltransferase superfamily. RNA methyltransferase TrmH family.</text>
</comment>
<keyword evidence="4" id="KW-0949">S-adenosyl-L-methionine</keyword>
<evidence type="ECO:0000256" key="4">
    <source>
        <dbReference type="ARBA" id="ARBA00022691"/>
    </source>
</evidence>
<dbReference type="Proteomes" id="UP000012040">
    <property type="component" value="Chromosome"/>
</dbReference>
<dbReference type="GO" id="GO:0002128">
    <property type="term" value="P:tRNA nucleoside ribose methylation"/>
    <property type="evidence" value="ECO:0007669"/>
    <property type="project" value="TreeGrafter"/>
</dbReference>
<dbReference type="InterPro" id="IPR004384">
    <property type="entry name" value="RNA_MeTrfase_TrmJ/LasT"/>
</dbReference>
<dbReference type="OrthoDB" id="5290330at2"/>
<evidence type="ECO:0000256" key="5">
    <source>
        <dbReference type="SAM" id="MobiDB-lite"/>
    </source>
</evidence>
<dbReference type="InterPro" id="IPR029028">
    <property type="entry name" value="Alpha/beta_knot_MTases"/>
</dbReference>
<evidence type="ECO:0000313" key="7">
    <source>
        <dbReference type="EMBL" id="AGH96464.1"/>
    </source>
</evidence>
<dbReference type="GO" id="GO:0005829">
    <property type="term" value="C:cytosol"/>
    <property type="evidence" value="ECO:0007669"/>
    <property type="project" value="TreeGrafter"/>
</dbReference>
<evidence type="ECO:0000256" key="2">
    <source>
        <dbReference type="ARBA" id="ARBA00022603"/>
    </source>
</evidence>
<sequence length="278" mass="31605">MRNFDLRVVLVRSLYERNVGSVSRAMANMGVSKLILIDPKCEFTIESNKAAASGQAALQNRVTYPSWDEFYKTEPRGLQIATTARDGRGRLVEDLPVTLNRLKESHPALQKESDEPFIIHLLFGPEDWGLSGEDIQYANHCCTIPTYGDNSSLNLAQAVLLALYTFRNIFGGERTRLDGQQKPREQQKKPLIFPDETLKQWLLEMNMDLSKRRINVFTVLRRMLLQNAPSEKEFRMLEIVLQQSLRRMREGKENAQASKALSATDTADNSTTNKNGDL</sequence>
<dbReference type="CDD" id="cd18093">
    <property type="entry name" value="SpoU-like_TrmJ"/>
    <property type="match status" value="1"/>
</dbReference>
<dbReference type="AlphaFoldDB" id="M4VTE6"/>
<evidence type="ECO:0000313" key="8">
    <source>
        <dbReference type="Proteomes" id="UP000012040"/>
    </source>
</evidence>
<dbReference type="eggNOG" id="COG0565">
    <property type="taxonomic scope" value="Bacteria"/>
</dbReference>
<organism evidence="7 8">
    <name type="scientific">Pseudobdellovibrio exovorus JSS</name>
    <dbReference type="NCBI Taxonomy" id="1184267"/>
    <lineage>
        <taxon>Bacteria</taxon>
        <taxon>Pseudomonadati</taxon>
        <taxon>Bdellovibrionota</taxon>
        <taxon>Bdellovibrionia</taxon>
        <taxon>Bdellovibrionales</taxon>
        <taxon>Pseudobdellovibrionaceae</taxon>
        <taxon>Pseudobdellovibrio</taxon>
    </lineage>
</organism>
<gene>
    <name evidence="7" type="ORF">A11Q_2248</name>
</gene>
<accession>M4VTE6</accession>
<proteinExistence type="inferred from homology"/>
<evidence type="ECO:0000259" key="6">
    <source>
        <dbReference type="Pfam" id="PF00588"/>
    </source>
</evidence>
<dbReference type="PIRSF" id="PIRSF004808">
    <property type="entry name" value="LasT"/>
    <property type="match status" value="1"/>
</dbReference>
<dbReference type="PATRIC" id="fig|1184267.3.peg.2278"/>
<reference evidence="7 8" key="1">
    <citation type="journal article" date="2013" name="ISME J.">
        <title>By their genes ye shall know them: genomic signatures of predatory bacteria.</title>
        <authorList>
            <person name="Pasternak Z."/>
            <person name="Pietrokovski S."/>
            <person name="Rotem O."/>
            <person name="Gophna U."/>
            <person name="Lurie-Weinberger M.N."/>
            <person name="Jurkevitch E."/>
        </authorList>
    </citation>
    <scope>NUCLEOTIDE SEQUENCE [LARGE SCALE GENOMIC DNA]</scope>
    <source>
        <strain evidence="7 8">JSS</strain>
    </source>
</reference>
<feature type="domain" description="tRNA/rRNA methyltransferase SpoU type" evidence="6">
    <location>
        <begin position="6"/>
        <end position="164"/>
    </location>
</feature>
<feature type="compositionally biased region" description="Polar residues" evidence="5">
    <location>
        <begin position="255"/>
        <end position="278"/>
    </location>
</feature>
<feature type="region of interest" description="Disordered" evidence="5">
    <location>
        <begin position="250"/>
        <end position="278"/>
    </location>
</feature>
<dbReference type="Pfam" id="PF00588">
    <property type="entry name" value="SpoU_methylase"/>
    <property type="match status" value="1"/>
</dbReference>
<dbReference type="HOGENOM" id="CLU_999878_0_0_7"/>
<dbReference type="InterPro" id="IPR029026">
    <property type="entry name" value="tRNA_m1G_MTases_N"/>
</dbReference>
<dbReference type="InterPro" id="IPR001537">
    <property type="entry name" value="SpoU_MeTrfase"/>
</dbReference>